<proteinExistence type="predicted"/>
<accession>A0A5C3KAJ1</accession>
<reference evidence="2 3" key="1">
    <citation type="journal article" date="2019" name="Nat. Ecol. Evol.">
        <title>Megaphylogeny resolves global patterns of mushroom evolution.</title>
        <authorList>
            <person name="Varga T."/>
            <person name="Krizsan K."/>
            <person name="Foldi C."/>
            <person name="Dima B."/>
            <person name="Sanchez-Garcia M."/>
            <person name="Sanchez-Ramirez S."/>
            <person name="Szollosi G.J."/>
            <person name="Szarkandi J.G."/>
            <person name="Papp V."/>
            <person name="Albert L."/>
            <person name="Andreopoulos W."/>
            <person name="Angelini C."/>
            <person name="Antonin V."/>
            <person name="Barry K.W."/>
            <person name="Bougher N.L."/>
            <person name="Buchanan P."/>
            <person name="Buyck B."/>
            <person name="Bense V."/>
            <person name="Catcheside P."/>
            <person name="Chovatia M."/>
            <person name="Cooper J."/>
            <person name="Damon W."/>
            <person name="Desjardin D."/>
            <person name="Finy P."/>
            <person name="Geml J."/>
            <person name="Haridas S."/>
            <person name="Hughes K."/>
            <person name="Justo A."/>
            <person name="Karasinski D."/>
            <person name="Kautmanova I."/>
            <person name="Kiss B."/>
            <person name="Kocsube S."/>
            <person name="Kotiranta H."/>
            <person name="LaButti K.M."/>
            <person name="Lechner B.E."/>
            <person name="Liimatainen K."/>
            <person name="Lipzen A."/>
            <person name="Lukacs Z."/>
            <person name="Mihaltcheva S."/>
            <person name="Morgado L.N."/>
            <person name="Niskanen T."/>
            <person name="Noordeloos M.E."/>
            <person name="Ohm R.A."/>
            <person name="Ortiz-Santana B."/>
            <person name="Ovrebo C."/>
            <person name="Racz N."/>
            <person name="Riley R."/>
            <person name="Savchenko A."/>
            <person name="Shiryaev A."/>
            <person name="Soop K."/>
            <person name="Spirin V."/>
            <person name="Szebenyi C."/>
            <person name="Tomsovsky M."/>
            <person name="Tulloss R.E."/>
            <person name="Uehling J."/>
            <person name="Grigoriev I.V."/>
            <person name="Vagvolgyi C."/>
            <person name="Papp T."/>
            <person name="Martin F.M."/>
            <person name="Miettinen O."/>
            <person name="Hibbett D.S."/>
            <person name="Nagy L.G."/>
        </authorList>
    </citation>
    <scope>NUCLEOTIDE SEQUENCE [LARGE SCALE GENOMIC DNA]</scope>
    <source>
        <strain evidence="2 3">CBS 121175</strain>
    </source>
</reference>
<keyword evidence="3" id="KW-1185">Reference proteome</keyword>
<dbReference type="Proteomes" id="UP000307440">
    <property type="component" value="Unassembled WGS sequence"/>
</dbReference>
<dbReference type="AlphaFoldDB" id="A0A5C3KAJ1"/>
<dbReference type="OrthoDB" id="536211at2759"/>
<evidence type="ECO:0000256" key="1">
    <source>
        <dbReference type="SAM" id="MobiDB-lite"/>
    </source>
</evidence>
<feature type="non-terminal residue" evidence="2">
    <location>
        <position position="1"/>
    </location>
</feature>
<evidence type="ECO:0000313" key="3">
    <source>
        <dbReference type="Proteomes" id="UP000307440"/>
    </source>
</evidence>
<name>A0A5C3KAJ1_COPMA</name>
<dbReference type="GO" id="GO:0008237">
    <property type="term" value="F:metallopeptidase activity"/>
    <property type="evidence" value="ECO:0007669"/>
    <property type="project" value="InterPro"/>
</dbReference>
<dbReference type="STRING" id="230819.A0A5C3KAJ1"/>
<dbReference type="EMBL" id="ML210571">
    <property type="protein sequence ID" value="TFK17080.1"/>
    <property type="molecule type" value="Genomic_DNA"/>
</dbReference>
<organism evidence="2 3">
    <name type="scientific">Coprinopsis marcescibilis</name>
    <name type="common">Agaric fungus</name>
    <name type="synonym">Psathyrella marcescibilis</name>
    <dbReference type="NCBI Taxonomy" id="230819"/>
    <lineage>
        <taxon>Eukaryota</taxon>
        <taxon>Fungi</taxon>
        <taxon>Dikarya</taxon>
        <taxon>Basidiomycota</taxon>
        <taxon>Agaricomycotina</taxon>
        <taxon>Agaricomycetes</taxon>
        <taxon>Agaricomycetidae</taxon>
        <taxon>Agaricales</taxon>
        <taxon>Agaricineae</taxon>
        <taxon>Psathyrellaceae</taxon>
        <taxon>Coprinopsis</taxon>
    </lineage>
</organism>
<dbReference type="Gene3D" id="3.40.390.10">
    <property type="entry name" value="Collagenase (Catalytic Domain)"/>
    <property type="match status" value="1"/>
</dbReference>
<dbReference type="InterPro" id="IPR024079">
    <property type="entry name" value="MetalloPept_cat_dom_sf"/>
</dbReference>
<gene>
    <name evidence="2" type="ORF">FA15DRAFT_605768</name>
</gene>
<sequence length="90" mass="9495">ARSAAGLLEYATFPQEYSSRPSDDGVVNVFSFVPGGTLVLQSWTRKSQPTQHRLGLCHTFQGGCSGVGESVADTPPEAPPAYGCPKGPDR</sequence>
<evidence type="ECO:0000313" key="2">
    <source>
        <dbReference type="EMBL" id="TFK17080.1"/>
    </source>
</evidence>
<feature type="region of interest" description="Disordered" evidence="1">
    <location>
        <begin position="68"/>
        <end position="90"/>
    </location>
</feature>
<protein>
    <submittedName>
        <fullName evidence="2">Uncharacterized protein</fullName>
    </submittedName>
</protein>